<evidence type="ECO:0000313" key="2">
    <source>
        <dbReference type="Proteomes" id="UP000007832"/>
    </source>
</evidence>
<dbReference type="PATRIC" id="fig|1051006.4.peg.2152"/>
<organism evidence="1 2">
    <name type="scientific">[Propionibacterium] namnetense SK182B-JCVI</name>
    <dbReference type="NCBI Taxonomy" id="1051006"/>
    <lineage>
        <taxon>Bacteria</taxon>
        <taxon>Bacillati</taxon>
        <taxon>Actinomycetota</taxon>
        <taxon>Actinomycetes</taxon>
        <taxon>Propionibacteriales</taxon>
        <taxon>Propionibacteriaceae</taxon>
        <taxon>Cutibacterium</taxon>
    </lineage>
</organism>
<gene>
    <name evidence="1" type="ORF">HMPREF1162_1583</name>
</gene>
<protein>
    <submittedName>
        <fullName evidence="1">Conserved domain protein</fullName>
    </submittedName>
</protein>
<sequence>MRGCGKWRAAGLEVTEEGVASEDSAWAKKLRTKDAAAQAS</sequence>
<evidence type="ECO:0000313" key="1">
    <source>
        <dbReference type="EMBL" id="EGR94509.1"/>
    </source>
</evidence>
<dbReference type="EMBL" id="AFUN01000047">
    <property type="protein sequence ID" value="EGR94509.1"/>
    <property type="molecule type" value="Genomic_DNA"/>
</dbReference>
<reference evidence="1 2" key="1">
    <citation type="submission" date="2011-07" db="EMBL/GenBank/DDBJ databases">
        <title>Genome Sequence of Propionibacterium acnes SK182B-JCVI.</title>
        <authorList>
            <person name="Durkin A.S."/>
            <person name="Madupu R."/>
            <person name="Hostetler J."/>
            <person name="Radune D."/>
            <person name="Torralba M."/>
            <person name="Methe B."/>
            <person name="Sutton G."/>
            <person name="Strausberg R.L."/>
            <person name="Nelson K.E."/>
        </authorList>
    </citation>
    <scope>NUCLEOTIDE SEQUENCE [LARGE SCALE GENOMIC DNA]</scope>
    <source>
        <strain evidence="1 2">SK182B-JCVI</strain>
    </source>
</reference>
<name>F9NY80_9ACTN</name>
<proteinExistence type="predicted"/>
<dbReference type="Proteomes" id="UP000007832">
    <property type="component" value="Unassembled WGS sequence"/>
</dbReference>
<dbReference type="AlphaFoldDB" id="F9NY80"/>
<comment type="caution">
    <text evidence="1">The sequence shown here is derived from an EMBL/GenBank/DDBJ whole genome shotgun (WGS) entry which is preliminary data.</text>
</comment>
<accession>F9NY80</accession>